<dbReference type="Gene3D" id="2.60.40.10">
    <property type="entry name" value="Immunoglobulins"/>
    <property type="match status" value="2"/>
</dbReference>
<evidence type="ECO:0000259" key="3">
    <source>
        <dbReference type="PROSITE" id="PS50853"/>
    </source>
</evidence>
<proteinExistence type="predicted"/>
<dbReference type="PROSITE" id="PS50853">
    <property type="entry name" value="FN3"/>
    <property type="match status" value="1"/>
</dbReference>
<dbReference type="Proteomes" id="UP001595868">
    <property type="component" value="Unassembled WGS sequence"/>
</dbReference>
<keyword evidence="5" id="KW-1185">Reference proteome</keyword>
<gene>
    <name evidence="4" type="ORF">ACFOX0_00620</name>
</gene>
<feature type="domain" description="Fibronectin type-III" evidence="3">
    <location>
        <begin position="28"/>
        <end position="127"/>
    </location>
</feature>
<dbReference type="SUPFAM" id="SSF49265">
    <property type="entry name" value="Fibronectin type III"/>
    <property type="match status" value="1"/>
</dbReference>
<dbReference type="CDD" id="cd00063">
    <property type="entry name" value="FN3"/>
    <property type="match status" value="1"/>
</dbReference>
<keyword evidence="1" id="KW-0326">Glycosidase</keyword>
<sequence>MSDRLARIPTGRPPDVDRDPVVRLLPDVPTGLVATPACGTPTVPPAIVLVWTNHGDPATPAVRNRLERSADPSFATGLTSMVLPGAISRHTDGDVLPNTTYHYRVRAEYPTGHSAWSNLAPGCVPLLAPVRLTALVPQVGPPRLFWTNRSFADGVELQRATNPTFSSGLVTLALPTCATWTDPTVGPETTYYYRVRTGYLGTFSPWSTLAVVSTRR</sequence>
<dbReference type="InterPro" id="IPR003961">
    <property type="entry name" value="FN3_dom"/>
</dbReference>
<dbReference type="EMBL" id="JBHSBN010000001">
    <property type="protein sequence ID" value="MFC4104444.1"/>
    <property type="molecule type" value="Genomic_DNA"/>
</dbReference>
<accession>A0ABV8KEM7</accession>
<evidence type="ECO:0000313" key="4">
    <source>
        <dbReference type="EMBL" id="MFC4104444.1"/>
    </source>
</evidence>
<reference evidence="5" key="1">
    <citation type="journal article" date="2019" name="Int. J. Syst. Evol. Microbiol.">
        <title>The Global Catalogue of Microorganisms (GCM) 10K type strain sequencing project: providing services to taxonomists for standard genome sequencing and annotation.</title>
        <authorList>
            <consortium name="The Broad Institute Genomics Platform"/>
            <consortium name="The Broad Institute Genome Sequencing Center for Infectious Disease"/>
            <person name="Wu L."/>
            <person name="Ma J."/>
        </authorList>
    </citation>
    <scope>NUCLEOTIDE SEQUENCE [LARGE SCALE GENOMIC DNA]</scope>
    <source>
        <strain evidence="5">2902at01</strain>
    </source>
</reference>
<protein>
    <recommendedName>
        <fullName evidence="3">Fibronectin type-III domain-containing protein</fullName>
    </recommendedName>
</protein>
<evidence type="ECO:0000256" key="2">
    <source>
        <dbReference type="ARBA" id="ARBA00023326"/>
    </source>
</evidence>
<keyword evidence="2" id="KW-0624">Polysaccharide degradation</keyword>
<comment type="caution">
    <text evidence="4">The sequence shown here is derived from an EMBL/GenBank/DDBJ whole genome shotgun (WGS) entry which is preliminary data.</text>
</comment>
<organism evidence="4 5">
    <name type="scientific">Micromonospora zhanjiangensis</name>
    <dbReference type="NCBI Taxonomy" id="1522057"/>
    <lineage>
        <taxon>Bacteria</taxon>
        <taxon>Bacillati</taxon>
        <taxon>Actinomycetota</taxon>
        <taxon>Actinomycetes</taxon>
        <taxon>Micromonosporales</taxon>
        <taxon>Micromonosporaceae</taxon>
        <taxon>Micromonospora</taxon>
    </lineage>
</organism>
<dbReference type="InterPro" id="IPR013783">
    <property type="entry name" value="Ig-like_fold"/>
</dbReference>
<evidence type="ECO:0000256" key="1">
    <source>
        <dbReference type="ARBA" id="ARBA00023295"/>
    </source>
</evidence>
<dbReference type="InterPro" id="IPR036116">
    <property type="entry name" value="FN3_sf"/>
</dbReference>
<name>A0ABV8KEM7_9ACTN</name>
<evidence type="ECO:0000313" key="5">
    <source>
        <dbReference type="Proteomes" id="UP001595868"/>
    </source>
</evidence>
<keyword evidence="1" id="KW-0378">Hydrolase</keyword>
<dbReference type="RefSeq" id="WP_377541381.1">
    <property type="nucleotide sequence ID" value="NZ_JBHSBN010000001.1"/>
</dbReference>
<keyword evidence="2" id="KW-0119">Carbohydrate metabolism</keyword>